<gene>
    <name evidence="3" type="ORF">B2G88_12650</name>
</gene>
<dbReference type="OrthoDB" id="270777at2157"/>
<accession>A0A202E4U2</accession>
<sequence length="198" mass="19800">MASQPVLSNDQSESNRTSVAASAGLGVVTAAIGYLLTAVLIAGEAGHAVGEEIADWKGIAWHYYNGHMVDIGGSGSIGGFSSSDAVNFLAESSSTSATLVYVIPPVVLLATGAALAYHFGARDIGSAVLIGAPVTIGYAVVMGLGAVVTEASGEWSAFGIDATVSMAPELMPAIVLAGLLYPLVFATAGAVLTAVLRS</sequence>
<dbReference type="RefSeq" id="WP_087714980.1">
    <property type="nucleotide sequence ID" value="NZ_MWPH01000003.1"/>
</dbReference>
<dbReference type="AlphaFoldDB" id="A0A202E4U2"/>
<keyword evidence="4" id="KW-1185">Reference proteome</keyword>
<evidence type="ECO:0000259" key="2">
    <source>
        <dbReference type="Pfam" id="PF25933"/>
    </source>
</evidence>
<reference evidence="3 4" key="1">
    <citation type="submission" date="2017-02" db="EMBL/GenBank/DDBJ databases">
        <title>Natronthermophilus aegyptiacus gen. nov.,sp. nov., an aerobic, extremely halophilic alkalithermophilic archaeon isolated from the athalassohaline Wadi An Natrun, Egypt.</title>
        <authorList>
            <person name="Zhao B."/>
        </authorList>
    </citation>
    <scope>NUCLEOTIDE SEQUENCE [LARGE SCALE GENOMIC DNA]</scope>
    <source>
        <strain evidence="3 4">CGMCC 1.3597</strain>
    </source>
</reference>
<feature type="transmembrane region" description="Helical" evidence="1">
    <location>
        <begin position="173"/>
        <end position="196"/>
    </location>
</feature>
<keyword evidence="1" id="KW-0812">Transmembrane</keyword>
<dbReference type="Proteomes" id="UP000196084">
    <property type="component" value="Unassembled WGS sequence"/>
</dbReference>
<protein>
    <recommendedName>
        <fullName evidence="2">DUF7978 domain-containing protein</fullName>
    </recommendedName>
</protein>
<feature type="transmembrane region" description="Helical" evidence="1">
    <location>
        <begin position="127"/>
        <end position="148"/>
    </location>
</feature>
<feature type="domain" description="DUF7978" evidence="2">
    <location>
        <begin position="1"/>
        <end position="196"/>
    </location>
</feature>
<evidence type="ECO:0000256" key="1">
    <source>
        <dbReference type="SAM" id="Phobius"/>
    </source>
</evidence>
<dbReference type="InterPro" id="IPR058284">
    <property type="entry name" value="DUF7978"/>
</dbReference>
<proteinExistence type="predicted"/>
<keyword evidence="1" id="KW-1133">Transmembrane helix</keyword>
<feature type="transmembrane region" description="Helical" evidence="1">
    <location>
        <begin position="99"/>
        <end position="120"/>
    </location>
</feature>
<organism evidence="3 4">
    <name type="scientific">Natronolimnobius baerhuensis</name>
    <dbReference type="NCBI Taxonomy" id="253108"/>
    <lineage>
        <taxon>Archaea</taxon>
        <taxon>Methanobacteriati</taxon>
        <taxon>Methanobacteriota</taxon>
        <taxon>Stenosarchaea group</taxon>
        <taxon>Halobacteria</taxon>
        <taxon>Halobacteriales</taxon>
        <taxon>Natrialbaceae</taxon>
        <taxon>Natronolimnobius</taxon>
    </lineage>
</organism>
<keyword evidence="1" id="KW-0472">Membrane</keyword>
<comment type="caution">
    <text evidence="3">The sequence shown here is derived from an EMBL/GenBank/DDBJ whole genome shotgun (WGS) entry which is preliminary data.</text>
</comment>
<feature type="transmembrane region" description="Helical" evidence="1">
    <location>
        <begin position="20"/>
        <end position="42"/>
    </location>
</feature>
<evidence type="ECO:0000313" key="3">
    <source>
        <dbReference type="EMBL" id="OVE83313.1"/>
    </source>
</evidence>
<name>A0A202E4U2_9EURY</name>
<dbReference type="Pfam" id="PF25933">
    <property type="entry name" value="DUF7978"/>
    <property type="match status" value="1"/>
</dbReference>
<evidence type="ECO:0000313" key="4">
    <source>
        <dbReference type="Proteomes" id="UP000196084"/>
    </source>
</evidence>
<dbReference type="EMBL" id="MWPH01000003">
    <property type="protein sequence ID" value="OVE83313.1"/>
    <property type="molecule type" value="Genomic_DNA"/>
</dbReference>